<evidence type="ECO:0000256" key="1">
    <source>
        <dbReference type="PROSITE-ProRule" id="PRU00169"/>
    </source>
</evidence>
<dbReference type="PROSITE" id="PS50110">
    <property type="entry name" value="RESPONSE_REGULATORY"/>
    <property type="match status" value="1"/>
</dbReference>
<keyword evidence="5" id="KW-1185">Reference proteome</keyword>
<evidence type="ECO:0000313" key="5">
    <source>
        <dbReference type="Proteomes" id="UP000576209"/>
    </source>
</evidence>
<dbReference type="InterPro" id="IPR007492">
    <property type="entry name" value="LytTR_DNA-bd_dom"/>
</dbReference>
<dbReference type="GO" id="GO:0003677">
    <property type="term" value="F:DNA binding"/>
    <property type="evidence" value="ECO:0007669"/>
    <property type="project" value="UniProtKB-KW"/>
</dbReference>
<gene>
    <name evidence="4" type="ORF">GGR28_001959</name>
</gene>
<evidence type="ECO:0000313" key="4">
    <source>
        <dbReference type="EMBL" id="MBB4079339.1"/>
    </source>
</evidence>
<feature type="domain" description="HTH LytTR-type" evidence="3">
    <location>
        <begin position="141"/>
        <end position="239"/>
    </location>
</feature>
<feature type="modified residue" description="4-aspartylphosphate" evidence="1">
    <location>
        <position position="54"/>
    </location>
</feature>
<dbReference type="SUPFAM" id="SSF52172">
    <property type="entry name" value="CheY-like"/>
    <property type="match status" value="1"/>
</dbReference>
<name>A0A840EC15_9BACT</name>
<evidence type="ECO:0000259" key="2">
    <source>
        <dbReference type="PROSITE" id="PS50110"/>
    </source>
</evidence>
<dbReference type="InterPro" id="IPR011006">
    <property type="entry name" value="CheY-like_superfamily"/>
</dbReference>
<dbReference type="PROSITE" id="PS50930">
    <property type="entry name" value="HTH_LYTTR"/>
    <property type="match status" value="1"/>
</dbReference>
<dbReference type="SMART" id="SM00448">
    <property type="entry name" value="REC"/>
    <property type="match status" value="1"/>
</dbReference>
<dbReference type="InterPro" id="IPR001789">
    <property type="entry name" value="Sig_transdc_resp-reg_receiver"/>
</dbReference>
<organism evidence="4 5">
    <name type="scientific">Neolewinella aquimaris</name>
    <dbReference type="NCBI Taxonomy" id="1835722"/>
    <lineage>
        <taxon>Bacteria</taxon>
        <taxon>Pseudomonadati</taxon>
        <taxon>Bacteroidota</taxon>
        <taxon>Saprospiria</taxon>
        <taxon>Saprospirales</taxon>
        <taxon>Lewinellaceae</taxon>
        <taxon>Neolewinella</taxon>
    </lineage>
</organism>
<dbReference type="Gene3D" id="3.40.50.2300">
    <property type="match status" value="1"/>
</dbReference>
<keyword evidence="4" id="KW-0238">DNA-binding</keyword>
<evidence type="ECO:0000259" key="3">
    <source>
        <dbReference type="PROSITE" id="PS50930"/>
    </source>
</evidence>
<dbReference type="InterPro" id="IPR046947">
    <property type="entry name" value="LytR-like"/>
</dbReference>
<dbReference type="AlphaFoldDB" id="A0A840EC15"/>
<dbReference type="PANTHER" id="PTHR37299">
    <property type="entry name" value="TRANSCRIPTIONAL REGULATOR-RELATED"/>
    <property type="match status" value="1"/>
</dbReference>
<dbReference type="PANTHER" id="PTHR37299:SF1">
    <property type="entry name" value="STAGE 0 SPORULATION PROTEIN A HOMOLOG"/>
    <property type="match status" value="1"/>
</dbReference>
<dbReference type="SMART" id="SM00850">
    <property type="entry name" value="LytTR"/>
    <property type="match status" value="1"/>
</dbReference>
<dbReference type="GO" id="GO:0000156">
    <property type="term" value="F:phosphorelay response regulator activity"/>
    <property type="evidence" value="ECO:0007669"/>
    <property type="project" value="InterPro"/>
</dbReference>
<dbReference type="Proteomes" id="UP000576209">
    <property type="component" value="Unassembled WGS sequence"/>
</dbReference>
<dbReference type="RefSeq" id="WP_183495589.1">
    <property type="nucleotide sequence ID" value="NZ_JACIFF010000004.1"/>
</dbReference>
<feature type="domain" description="Response regulatory" evidence="2">
    <location>
        <begin position="3"/>
        <end position="114"/>
    </location>
</feature>
<dbReference type="Pfam" id="PF04397">
    <property type="entry name" value="LytTR"/>
    <property type="match status" value="1"/>
</dbReference>
<dbReference type="EMBL" id="JACIFF010000004">
    <property type="protein sequence ID" value="MBB4079339.1"/>
    <property type="molecule type" value="Genomic_DNA"/>
</dbReference>
<proteinExistence type="predicted"/>
<dbReference type="Gene3D" id="2.40.50.1020">
    <property type="entry name" value="LytTr DNA-binding domain"/>
    <property type="match status" value="1"/>
</dbReference>
<reference evidence="4 5" key="1">
    <citation type="submission" date="2020-08" db="EMBL/GenBank/DDBJ databases">
        <title>Genomic Encyclopedia of Type Strains, Phase IV (KMG-IV): sequencing the most valuable type-strain genomes for metagenomic binning, comparative biology and taxonomic classification.</title>
        <authorList>
            <person name="Goeker M."/>
        </authorList>
    </citation>
    <scope>NUCLEOTIDE SEQUENCE [LARGE SCALE GENOMIC DNA]</scope>
    <source>
        <strain evidence="4 5">DSM 105137</strain>
    </source>
</reference>
<dbReference type="Pfam" id="PF00072">
    <property type="entry name" value="Response_reg"/>
    <property type="match status" value="1"/>
</dbReference>
<protein>
    <submittedName>
        <fullName evidence="4">DNA-binding LytR/AlgR family response regulator</fullName>
    </submittedName>
</protein>
<keyword evidence="1" id="KW-0597">Phosphoprotein</keyword>
<comment type="caution">
    <text evidence="4">The sequence shown here is derived from an EMBL/GenBank/DDBJ whole genome shotgun (WGS) entry which is preliminary data.</text>
</comment>
<accession>A0A840EC15</accession>
<sequence length="243" mass="27553">MIRCVIVEDEPLARKLLEQYVAKTPALELMAAISNPLRALEFLQTNQPDVLFLDVQMPEITGIGLLKIMKRKPLVVLTTAYSEYAIEGYELDVADYLLKPITFERFLQAVERISLRLGEKEDATATASPDSAAPAAPPPYLFIKDGTRSVRVNFADIQYIEGMKDYVRIHTPDRKVTTLQSLKHLVEVLPDNGFIRVHHSYIVGVRWIEEVQRDEVSVAGKLLPVSDTYRGGLREFVENRELK</sequence>